<accession>A0ABQ2RN05</accession>
<comment type="caution">
    <text evidence="2">The sequence shown here is derived from an EMBL/GenBank/DDBJ whole genome shotgun (WGS) entry which is preliminary data.</text>
</comment>
<dbReference type="RefSeq" id="WP_189063646.1">
    <property type="nucleotide sequence ID" value="NZ_BMQM01000003.1"/>
</dbReference>
<feature type="region of interest" description="Disordered" evidence="1">
    <location>
        <begin position="1"/>
        <end position="22"/>
    </location>
</feature>
<name>A0ABQ2RN05_9DEIO</name>
<organism evidence="2 3">
    <name type="scientific">Deinococcus seoulensis</name>
    <dbReference type="NCBI Taxonomy" id="1837379"/>
    <lineage>
        <taxon>Bacteria</taxon>
        <taxon>Thermotogati</taxon>
        <taxon>Deinococcota</taxon>
        <taxon>Deinococci</taxon>
        <taxon>Deinococcales</taxon>
        <taxon>Deinococcaceae</taxon>
        <taxon>Deinococcus</taxon>
    </lineage>
</organism>
<sequence>MTHCARCDRPHAQPITHPTGGTEDLCPDCTARAALEYAAAQHLHALLAPTLTTWARHWVAAGVQPQDLAAVLEAHGVTWGTGPRDPYAAAQVVVRDALN</sequence>
<protein>
    <submittedName>
        <fullName evidence="2">Uncharacterized protein</fullName>
    </submittedName>
</protein>
<dbReference type="EMBL" id="BMQM01000003">
    <property type="protein sequence ID" value="GGR48745.1"/>
    <property type="molecule type" value="Genomic_DNA"/>
</dbReference>
<keyword evidence="3" id="KW-1185">Reference proteome</keyword>
<evidence type="ECO:0000256" key="1">
    <source>
        <dbReference type="SAM" id="MobiDB-lite"/>
    </source>
</evidence>
<gene>
    <name evidence="2" type="ORF">GCM10008959_07360</name>
</gene>
<dbReference type="Proteomes" id="UP000634308">
    <property type="component" value="Unassembled WGS sequence"/>
</dbReference>
<evidence type="ECO:0000313" key="3">
    <source>
        <dbReference type="Proteomes" id="UP000634308"/>
    </source>
</evidence>
<evidence type="ECO:0000313" key="2">
    <source>
        <dbReference type="EMBL" id="GGR48745.1"/>
    </source>
</evidence>
<proteinExistence type="predicted"/>
<feature type="compositionally biased region" description="Basic and acidic residues" evidence="1">
    <location>
        <begin position="1"/>
        <end position="11"/>
    </location>
</feature>
<reference evidence="3" key="1">
    <citation type="journal article" date="2019" name="Int. J. Syst. Evol. Microbiol.">
        <title>The Global Catalogue of Microorganisms (GCM) 10K type strain sequencing project: providing services to taxonomists for standard genome sequencing and annotation.</title>
        <authorList>
            <consortium name="The Broad Institute Genomics Platform"/>
            <consortium name="The Broad Institute Genome Sequencing Center for Infectious Disease"/>
            <person name="Wu L."/>
            <person name="Ma J."/>
        </authorList>
    </citation>
    <scope>NUCLEOTIDE SEQUENCE [LARGE SCALE GENOMIC DNA]</scope>
    <source>
        <strain evidence="3">JCM 31404</strain>
    </source>
</reference>